<dbReference type="OrthoDB" id="46712at2"/>
<evidence type="ECO:0000313" key="2">
    <source>
        <dbReference type="EMBL" id="EKB30263.1"/>
    </source>
</evidence>
<dbReference type="EMBL" id="ADMG01000047">
    <property type="protein sequence ID" value="EKB30263.1"/>
    <property type="molecule type" value="Genomic_DNA"/>
</dbReference>
<evidence type="ECO:0000259" key="1">
    <source>
        <dbReference type="Pfam" id="PF01610"/>
    </source>
</evidence>
<dbReference type="RefSeq" id="WP_005436843.1">
    <property type="nucleotide sequence ID" value="NZ_JH815520.1"/>
</dbReference>
<dbReference type="PANTHER" id="PTHR33498">
    <property type="entry name" value="TRANSPOSASE FOR INSERTION SEQUENCE ELEMENT IS1557"/>
    <property type="match status" value="1"/>
</dbReference>
<sequence>MSEEANSLDMPGRVLDLDGIVVTNIVTDHIAKRTVLYATTNFEIPNTCPDCHVNLHSHSSKKVCISHAPMSGYPSQIELIKHRKRCPKCGKVFNCGALPFMANKRNITKALVRNLIEFGMRTTFLHAQEHFGISDSTAQRVVADYFGEMDKKHKFELPYSLGLDEVKIGKTFRTTVTNLQKRTLVDFLERRQGDFLKDAFEKRYSEAERAKVRWVCTDMYRPFEKPLRALFPNAEWVIDHFHVVRYGNECIEEIRRSLQSQIPERKLAKGIKKRLRYTLLKRQKDLTEDERQKIDAISVFVPELKIAYGIKEDFFEIYDQGNRQDAEAAFANWESNLPTESVYDPFRNVANMVHNFYEPIFRYWDSNGLTNGYTECANALARAVDRRARGMRFNMLRGMLLYNPKALADGTIGKREYGAKLDYKPDQDDSQTSITNNALKEHVVASGALMEGDQDEN</sequence>
<dbReference type="NCBIfam" id="NF033550">
    <property type="entry name" value="transpos_ISL3"/>
    <property type="match status" value="1"/>
</dbReference>
<dbReference type="InterPro" id="IPR047951">
    <property type="entry name" value="Transpos_ISL3"/>
</dbReference>
<gene>
    <name evidence="2" type="ORF">HMPREF9465_02089</name>
</gene>
<protein>
    <recommendedName>
        <fullName evidence="1">Transposase IS204/IS1001/IS1096/IS1165 DDE domain-containing protein</fullName>
    </recommendedName>
</protein>
<dbReference type="PANTHER" id="PTHR33498:SF1">
    <property type="entry name" value="TRANSPOSASE FOR INSERTION SEQUENCE ELEMENT IS1557"/>
    <property type="match status" value="1"/>
</dbReference>
<dbReference type="AlphaFoldDB" id="K1JUH1"/>
<dbReference type="HOGENOM" id="CLU_041900_2_0_4"/>
<dbReference type="eggNOG" id="COG3464">
    <property type="taxonomic scope" value="Bacteria"/>
</dbReference>
<evidence type="ECO:0000313" key="3">
    <source>
        <dbReference type="Proteomes" id="UP000005835"/>
    </source>
</evidence>
<keyword evidence="3" id="KW-1185">Reference proteome</keyword>
<feature type="domain" description="Transposase IS204/IS1001/IS1096/IS1165 DDE" evidence="1">
    <location>
        <begin position="161"/>
        <end position="392"/>
    </location>
</feature>
<proteinExistence type="predicted"/>
<reference evidence="2 3" key="1">
    <citation type="submission" date="2012-05" db="EMBL/GenBank/DDBJ databases">
        <title>The Genome Sequence of Sutterella wadsworthensis 2_1_59BFAA.</title>
        <authorList>
            <consortium name="The Broad Institute Genome Sequencing Platform"/>
            <person name="Earl A."/>
            <person name="Ward D."/>
            <person name="Feldgarden M."/>
            <person name="Gevers D."/>
            <person name="Daigneault M."/>
            <person name="Strauss J."/>
            <person name="Allen-Vercoe E."/>
            <person name="Walker B."/>
            <person name="Young S.K."/>
            <person name="Zeng Q."/>
            <person name="Gargeya S."/>
            <person name="Fitzgerald M."/>
            <person name="Haas B."/>
            <person name="Abouelleil A."/>
            <person name="Alvarado L."/>
            <person name="Arachchi H.M."/>
            <person name="Berlin A.M."/>
            <person name="Chapman S.B."/>
            <person name="Goldberg J."/>
            <person name="Griggs A."/>
            <person name="Gujja S."/>
            <person name="Hansen M."/>
            <person name="Howarth C."/>
            <person name="Imamovic A."/>
            <person name="Larimer J."/>
            <person name="McCowen C."/>
            <person name="Montmayeur A."/>
            <person name="Murphy C."/>
            <person name="Neiman D."/>
            <person name="Pearson M."/>
            <person name="Priest M."/>
            <person name="Roberts A."/>
            <person name="Saif S."/>
            <person name="Shea T."/>
            <person name="Sisk P."/>
            <person name="Sykes S."/>
            <person name="Wortman J."/>
            <person name="Nusbaum C."/>
            <person name="Birren B."/>
        </authorList>
    </citation>
    <scope>NUCLEOTIDE SEQUENCE [LARGE SCALE GENOMIC DNA]</scope>
    <source>
        <strain evidence="2 3">2_1_59BFAA</strain>
    </source>
</reference>
<dbReference type="InterPro" id="IPR002560">
    <property type="entry name" value="Transposase_DDE"/>
</dbReference>
<organism evidence="2 3">
    <name type="scientific">Sutterella wadsworthensis 2_1_59BFAA</name>
    <dbReference type="NCBI Taxonomy" id="742823"/>
    <lineage>
        <taxon>Bacteria</taxon>
        <taxon>Pseudomonadati</taxon>
        <taxon>Pseudomonadota</taxon>
        <taxon>Betaproteobacteria</taxon>
        <taxon>Burkholderiales</taxon>
        <taxon>Sutterellaceae</taxon>
        <taxon>Sutterella</taxon>
    </lineage>
</organism>
<dbReference type="Proteomes" id="UP000005835">
    <property type="component" value="Unassembled WGS sequence"/>
</dbReference>
<accession>K1JUH1</accession>
<dbReference type="STRING" id="742823.HMPREF9465_02089"/>
<comment type="caution">
    <text evidence="2">The sequence shown here is derived from an EMBL/GenBank/DDBJ whole genome shotgun (WGS) entry which is preliminary data.</text>
</comment>
<name>K1JUH1_9BURK</name>
<dbReference type="PATRIC" id="fig|742823.3.peg.2095"/>
<dbReference type="Pfam" id="PF01610">
    <property type="entry name" value="DDE_Tnp_ISL3"/>
    <property type="match status" value="1"/>
</dbReference>